<proteinExistence type="predicted"/>
<evidence type="ECO:0000256" key="1">
    <source>
        <dbReference type="ARBA" id="ARBA00022490"/>
    </source>
</evidence>
<evidence type="ECO:0000256" key="5">
    <source>
        <dbReference type="SAM" id="MobiDB-lite"/>
    </source>
</evidence>
<dbReference type="Proteomes" id="UP000278006">
    <property type="component" value="Unassembled WGS sequence"/>
</dbReference>
<dbReference type="OrthoDB" id="9806226at2"/>
<evidence type="ECO:0000256" key="3">
    <source>
        <dbReference type="ARBA" id="ARBA00022829"/>
    </source>
</evidence>
<keyword evidence="4" id="KW-0131">Cell cycle</keyword>
<dbReference type="SUPFAM" id="SSF46785">
    <property type="entry name" value="Winged helix' DNA-binding domain"/>
    <property type="match status" value="2"/>
</dbReference>
<dbReference type="GO" id="GO:0051304">
    <property type="term" value="P:chromosome separation"/>
    <property type="evidence" value="ECO:0007669"/>
    <property type="project" value="InterPro"/>
</dbReference>
<keyword evidence="2" id="KW-0132">Cell division</keyword>
<comment type="caution">
    <text evidence="6">The sequence shown here is derived from an EMBL/GenBank/DDBJ whole genome shotgun (WGS) entry which is preliminary data.</text>
</comment>
<protein>
    <submittedName>
        <fullName evidence="6">SMC-Scp complex subunit ScpB</fullName>
    </submittedName>
</protein>
<gene>
    <name evidence="6" type="primary">scpB</name>
    <name evidence="6" type="ORF">D8I35_01385</name>
</gene>
<evidence type="ECO:0000313" key="7">
    <source>
        <dbReference type="Proteomes" id="UP000278006"/>
    </source>
</evidence>
<dbReference type="PANTHER" id="PTHR34298:SF2">
    <property type="entry name" value="SEGREGATION AND CONDENSATION PROTEIN B"/>
    <property type="match status" value="1"/>
</dbReference>
<dbReference type="Pfam" id="PF04079">
    <property type="entry name" value="SMC_ScpB"/>
    <property type="match status" value="1"/>
</dbReference>
<keyword evidence="1" id="KW-0963">Cytoplasm</keyword>
<dbReference type="InterPro" id="IPR036390">
    <property type="entry name" value="WH_DNA-bd_sf"/>
</dbReference>
<accession>A0A3M6R1N1</accession>
<organism evidence="6 7">
    <name type="scientific">Corticibacter populi</name>
    <dbReference type="NCBI Taxonomy" id="1550736"/>
    <lineage>
        <taxon>Bacteria</taxon>
        <taxon>Pseudomonadati</taxon>
        <taxon>Pseudomonadota</taxon>
        <taxon>Betaproteobacteria</taxon>
        <taxon>Burkholderiales</taxon>
        <taxon>Comamonadaceae</taxon>
        <taxon>Corticibacter</taxon>
    </lineage>
</organism>
<dbReference type="RefSeq" id="WP_122227053.1">
    <property type="nucleotide sequence ID" value="NZ_RDQO01000001.1"/>
</dbReference>
<dbReference type="AlphaFoldDB" id="A0A3M6R1N1"/>
<dbReference type="InterPro" id="IPR005234">
    <property type="entry name" value="ScpB_csome_segregation"/>
</dbReference>
<dbReference type="PANTHER" id="PTHR34298">
    <property type="entry name" value="SEGREGATION AND CONDENSATION PROTEIN B"/>
    <property type="match status" value="1"/>
</dbReference>
<reference evidence="6 7" key="1">
    <citation type="submission" date="2018-10" db="EMBL/GenBank/DDBJ databases">
        <title>Draft genome of Cortibacter populi DSM10536.</title>
        <authorList>
            <person name="Bernier A.-M."/>
            <person name="Bernard K."/>
        </authorList>
    </citation>
    <scope>NUCLEOTIDE SEQUENCE [LARGE SCALE GENOMIC DNA]</scope>
    <source>
        <strain evidence="6 7">DSM 105136</strain>
    </source>
</reference>
<dbReference type="GO" id="GO:0051301">
    <property type="term" value="P:cell division"/>
    <property type="evidence" value="ECO:0007669"/>
    <property type="project" value="UniProtKB-KW"/>
</dbReference>
<keyword evidence="7" id="KW-1185">Reference proteome</keyword>
<evidence type="ECO:0000256" key="4">
    <source>
        <dbReference type="ARBA" id="ARBA00023306"/>
    </source>
</evidence>
<dbReference type="Gene3D" id="1.10.10.10">
    <property type="entry name" value="Winged helix-like DNA-binding domain superfamily/Winged helix DNA-binding domain"/>
    <property type="match status" value="2"/>
</dbReference>
<dbReference type="PIRSF" id="PIRSF019345">
    <property type="entry name" value="ScpB"/>
    <property type="match status" value="1"/>
</dbReference>
<evidence type="ECO:0000256" key="2">
    <source>
        <dbReference type="ARBA" id="ARBA00022618"/>
    </source>
</evidence>
<evidence type="ECO:0000313" key="6">
    <source>
        <dbReference type="EMBL" id="RMX08829.1"/>
    </source>
</evidence>
<sequence>MNAPETIDPITVLETALLCAKAPLALRDMQALFEAEIAPEQLALWLEDLRGDWSRRGLELVQVASGWRFQSRPGVLPYLSRLEPEATPRYSRAAMEILAVIAYKQPVTRGDIEEVRGVAVNSLIVKQLEERGWIEVIGHRESVGRPALFATTQQFLDDLGLASLEDLPVIEAVGEAALRQIASLEAALLPAAEEGDMAAASSGAAASGNEPASASEPTP</sequence>
<dbReference type="EMBL" id="RDQO01000001">
    <property type="protein sequence ID" value="RMX08829.1"/>
    <property type="molecule type" value="Genomic_DNA"/>
</dbReference>
<dbReference type="InterPro" id="IPR036388">
    <property type="entry name" value="WH-like_DNA-bd_sf"/>
</dbReference>
<dbReference type="NCBIfam" id="TIGR00281">
    <property type="entry name" value="SMC-Scp complex subunit ScpB"/>
    <property type="match status" value="1"/>
</dbReference>
<keyword evidence="3" id="KW-0159">Chromosome partition</keyword>
<name>A0A3M6R1N1_9BURK</name>
<feature type="region of interest" description="Disordered" evidence="5">
    <location>
        <begin position="198"/>
        <end position="219"/>
    </location>
</feature>